<dbReference type="InterPro" id="IPR006001">
    <property type="entry name" value="Therm_gnt_kin"/>
</dbReference>
<dbReference type="EMBL" id="JACIGK010000001">
    <property type="protein sequence ID" value="MBB4264681.1"/>
    <property type="molecule type" value="Genomic_DNA"/>
</dbReference>
<evidence type="ECO:0000256" key="5">
    <source>
        <dbReference type="ARBA" id="ARBA00022741"/>
    </source>
</evidence>
<comment type="catalytic activity">
    <reaction evidence="9 10">
        <text>D-gluconate + ATP = 6-phospho-D-gluconate + ADP + H(+)</text>
        <dbReference type="Rhea" id="RHEA:19433"/>
        <dbReference type="ChEBI" id="CHEBI:15378"/>
        <dbReference type="ChEBI" id="CHEBI:18391"/>
        <dbReference type="ChEBI" id="CHEBI:30616"/>
        <dbReference type="ChEBI" id="CHEBI:58759"/>
        <dbReference type="ChEBI" id="CHEBI:456216"/>
        <dbReference type="EC" id="2.7.1.12"/>
    </reaction>
</comment>
<dbReference type="GO" id="GO:0046316">
    <property type="term" value="F:gluconokinase activity"/>
    <property type="evidence" value="ECO:0007669"/>
    <property type="project" value="UniProtKB-EC"/>
</dbReference>
<dbReference type="CDD" id="cd02021">
    <property type="entry name" value="GntK"/>
    <property type="match status" value="1"/>
</dbReference>
<dbReference type="AlphaFoldDB" id="A0A7W6W8R2"/>
<dbReference type="GO" id="GO:0005737">
    <property type="term" value="C:cytoplasm"/>
    <property type="evidence" value="ECO:0007669"/>
    <property type="project" value="TreeGrafter"/>
</dbReference>
<dbReference type="Proteomes" id="UP000554286">
    <property type="component" value="Unassembled WGS sequence"/>
</dbReference>
<evidence type="ECO:0000256" key="2">
    <source>
        <dbReference type="ARBA" id="ARBA00008420"/>
    </source>
</evidence>
<keyword evidence="12" id="KW-1185">Reference proteome</keyword>
<dbReference type="FunFam" id="3.40.50.300:FF:000522">
    <property type="entry name" value="Gluconokinase"/>
    <property type="match status" value="1"/>
</dbReference>
<dbReference type="PANTHER" id="PTHR43442">
    <property type="entry name" value="GLUCONOKINASE-RELATED"/>
    <property type="match status" value="1"/>
</dbReference>
<evidence type="ECO:0000313" key="11">
    <source>
        <dbReference type="EMBL" id="MBB4264681.1"/>
    </source>
</evidence>
<keyword evidence="7 10" id="KW-0067">ATP-binding</keyword>
<evidence type="ECO:0000256" key="3">
    <source>
        <dbReference type="ARBA" id="ARBA00012054"/>
    </source>
</evidence>
<evidence type="ECO:0000256" key="6">
    <source>
        <dbReference type="ARBA" id="ARBA00022777"/>
    </source>
</evidence>
<keyword evidence="6 10" id="KW-0418">Kinase</keyword>
<dbReference type="PANTHER" id="PTHR43442:SF3">
    <property type="entry name" value="GLUCONOKINASE-RELATED"/>
    <property type="match status" value="1"/>
</dbReference>
<evidence type="ECO:0000313" key="12">
    <source>
        <dbReference type="Proteomes" id="UP000554286"/>
    </source>
</evidence>
<sequence length="187" mass="20152">MSTAVSRVRFERRPVVIVMGVSGSGKSTVGAALAARLDVPFLDADDYHPPASVDKMSRGIPLTDGDRWPWLDALGTAMRARADAVGGVIAGCSALKRAYRQRLRDTLEVPVVFVVLDGGRETLLARMTARPDHYMPPSLLDSQRADLERPTDDEPAVSLSIEQDVDTLVTEALAALAPLTPAAGRYR</sequence>
<evidence type="ECO:0000256" key="9">
    <source>
        <dbReference type="ARBA" id="ARBA00048090"/>
    </source>
</evidence>
<comment type="caution">
    <text evidence="11">The sequence shown here is derived from an EMBL/GenBank/DDBJ whole genome shotgun (WGS) entry which is preliminary data.</text>
</comment>
<evidence type="ECO:0000256" key="10">
    <source>
        <dbReference type="RuleBase" id="RU363066"/>
    </source>
</evidence>
<dbReference type="Pfam" id="PF13671">
    <property type="entry name" value="AAA_33"/>
    <property type="match status" value="1"/>
</dbReference>
<keyword evidence="8" id="KW-0311">Gluconate utilization</keyword>
<keyword evidence="5 10" id="KW-0547">Nucleotide-binding</keyword>
<dbReference type="EC" id="2.7.1.12" evidence="3 10"/>
<dbReference type="Gene3D" id="3.40.50.300">
    <property type="entry name" value="P-loop containing nucleotide triphosphate hydrolases"/>
    <property type="match status" value="1"/>
</dbReference>
<organism evidence="11 12">
    <name type="scientific">Roseospira visakhapatnamensis</name>
    <dbReference type="NCBI Taxonomy" id="390880"/>
    <lineage>
        <taxon>Bacteria</taxon>
        <taxon>Pseudomonadati</taxon>
        <taxon>Pseudomonadota</taxon>
        <taxon>Alphaproteobacteria</taxon>
        <taxon>Rhodospirillales</taxon>
        <taxon>Rhodospirillaceae</taxon>
        <taxon>Roseospira</taxon>
    </lineage>
</organism>
<dbReference type="GO" id="GO:0005524">
    <property type="term" value="F:ATP binding"/>
    <property type="evidence" value="ECO:0007669"/>
    <property type="project" value="UniProtKB-KW"/>
</dbReference>
<evidence type="ECO:0000256" key="4">
    <source>
        <dbReference type="ARBA" id="ARBA00022679"/>
    </source>
</evidence>
<dbReference type="SUPFAM" id="SSF52540">
    <property type="entry name" value="P-loop containing nucleoside triphosphate hydrolases"/>
    <property type="match status" value="1"/>
</dbReference>
<evidence type="ECO:0000256" key="7">
    <source>
        <dbReference type="ARBA" id="ARBA00022840"/>
    </source>
</evidence>
<name>A0A7W6W8R2_9PROT</name>
<comment type="similarity">
    <text evidence="2 10">Belongs to the gluconokinase GntK/GntV family.</text>
</comment>
<dbReference type="InterPro" id="IPR027417">
    <property type="entry name" value="P-loop_NTPase"/>
</dbReference>
<proteinExistence type="inferred from homology"/>
<evidence type="ECO:0000256" key="8">
    <source>
        <dbReference type="ARBA" id="ARBA00023064"/>
    </source>
</evidence>
<evidence type="ECO:0000256" key="1">
    <source>
        <dbReference type="ARBA" id="ARBA00004761"/>
    </source>
</evidence>
<comment type="pathway">
    <text evidence="1">Carbohydrate acid metabolism.</text>
</comment>
<keyword evidence="4 10" id="KW-0808">Transferase</keyword>
<dbReference type="GO" id="GO:0019521">
    <property type="term" value="P:D-gluconate metabolic process"/>
    <property type="evidence" value="ECO:0007669"/>
    <property type="project" value="UniProtKB-KW"/>
</dbReference>
<reference evidence="11 12" key="1">
    <citation type="submission" date="2020-08" db="EMBL/GenBank/DDBJ databases">
        <title>Genome sequencing of Purple Non-Sulfur Bacteria from various extreme environments.</title>
        <authorList>
            <person name="Mayer M."/>
        </authorList>
    </citation>
    <scope>NUCLEOTIDE SEQUENCE [LARGE SCALE GENOMIC DNA]</scope>
    <source>
        <strain evidence="11 12">JA131</strain>
    </source>
</reference>
<gene>
    <name evidence="11" type="ORF">GGD89_000287</name>
</gene>
<protein>
    <recommendedName>
        <fullName evidence="3 10">Gluconokinase</fullName>
        <ecNumber evidence="3 10">2.7.1.12</ecNumber>
    </recommendedName>
</protein>
<accession>A0A7W6W8R2</accession>
<dbReference type="NCBIfam" id="TIGR01313">
    <property type="entry name" value="therm_gnt_kin"/>
    <property type="match status" value="1"/>
</dbReference>